<dbReference type="EMBL" id="CP011542">
    <property type="protein sequence ID" value="AKK04882.1"/>
    <property type="molecule type" value="Genomic_DNA"/>
</dbReference>
<proteinExistence type="predicted"/>
<reference evidence="3" key="2">
    <citation type="submission" date="2015-05" db="EMBL/GenBank/DDBJ databases">
        <title>Complete genome sequence of Corynebacterium mustelae DSM 45274, isolated from various tissues of a male ferret with lethal sepsis.</title>
        <authorList>
            <person name="Ruckert C."/>
            <person name="Albersmeier A."/>
            <person name="Winkler A."/>
            <person name="Tauch A."/>
        </authorList>
    </citation>
    <scope>NUCLEOTIDE SEQUENCE [LARGE SCALE GENOMIC DNA]</scope>
    <source>
        <strain evidence="3">DSM 45274</strain>
    </source>
</reference>
<dbReference type="PATRIC" id="fig|571915.4.peg.570"/>
<name>A0A0G3H1A3_9CORY</name>
<dbReference type="OrthoDB" id="4426733at2"/>
<dbReference type="Proteomes" id="UP000035199">
    <property type="component" value="Chromosome"/>
</dbReference>
<feature type="compositionally biased region" description="Acidic residues" evidence="1">
    <location>
        <begin position="8"/>
        <end position="18"/>
    </location>
</feature>
<dbReference type="KEGG" id="cmv:CMUST_02690"/>
<gene>
    <name evidence="2" type="ORF">CMUST_02690</name>
</gene>
<dbReference type="AlphaFoldDB" id="A0A0G3H1A3"/>
<reference evidence="2 3" key="1">
    <citation type="journal article" date="2015" name="Genome Announc.">
        <title>Complete Genome Sequence of the Type Strain Corynebacterium mustelae DSM 45274, Isolated from Various Tissues of a Male Ferret with Lethal Sepsis.</title>
        <authorList>
            <person name="Ruckert C."/>
            <person name="Eimer J."/>
            <person name="Winkler A."/>
            <person name="Tauch A."/>
        </authorList>
    </citation>
    <scope>NUCLEOTIDE SEQUENCE [LARGE SCALE GENOMIC DNA]</scope>
    <source>
        <strain evidence="2 3">DSM 45274</strain>
    </source>
</reference>
<accession>A0A0G3H1A3</accession>
<keyword evidence="3" id="KW-1185">Reference proteome</keyword>
<protein>
    <submittedName>
        <fullName evidence="2">Uncharacterized protein</fullName>
    </submittedName>
</protein>
<organism evidence="2 3">
    <name type="scientific">Corynebacterium mustelae</name>
    <dbReference type="NCBI Taxonomy" id="571915"/>
    <lineage>
        <taxon>Bacteria</taxon>
        <taxon>Bacillati</taxon>
        <taxon>Actinomycetota</taxon>
        <taxon>Actinomycetes</taxon>
        <taxon>Mycobacteriales</taxon>
        <taxon>Corynebacteriaceae</taxon>
        <taxon>Corynebacterium</taxon>
    </lineage>
</organism>
<dbReference type="RefSeq" id="WP_052844490.1">
    <property type="nucleotide sequence ID" value="NZ_CP011542.1"/>
</dbReference>
<evidence type="ECO:0000313" key="3">
    <source>
        <dbReference type="Proteomes" id="UP000035199"/>
    </source>
</evidence>
<feature type="region of interest" description="Disordered" evidence="1">
    <location>
        <begin position="1"/>
        <end position="20"/>
    </location>
</feature>
<dbReference type="STRING" id="571915.CMUST_02690"/>
<evidence type="ECO:0000313" key="2">
    <source>
        <dbReference type="EMBL" id="AKK04882.1"/>
    </source>
</evidence>
<evidence type="ECO:0000256" key="1">
    <source>
        <dbReference type="SAM" id="MobiDB-lite"/>
    </source>
</evidence>
<sequence>MSSTLDGVEGDAEGSDGIDEVHGHKIAQAVEEFFSEWKASRRTLIKNIEGMGTVSGEIAKAVESFDTETASALNQFDAELRKVSGGA</sequence>